<keyword evidence="1" id="KW-0812">Transmembrane</keyword>
<organism evidence="3 4">
    <name type="scientific">Aquibacillus halophilus</name>
    <dbReference type="NCBI Taxonomy" id="930132"/>
    <lineage>
        <taxon>Bacteria</taxon>
        <taxon>Bacillati</taxon>
        <taxon>Bacillota</taxon>
        <taxon>Bacilli</taxon>
        <taxon>Bacillales</taxon>
        <taxon>Bacillaceae</taxon>
        <taxon>Aquibacillus</taxon>
    </lineage>
</organism>
<keyword evidence="4" id="KW-1185">Reference proteome</keyword>
<sequence length="298" mass="32452">MSDFLKKQTGDALVLVSLSFVGLLAMAGLVIDGGTLYMTKAHLQKVANAAALSGAQELTSEDETRVQRIVDDIIAYHDESPSLEYVNITLDKSVAVGLEKHVELVFSSLFGFNTVDVDVRGTARLGVMGRAIGAAPLGINESIALDYGTEYKLKVDSDEVDTGNFGVLALEGPGANTYEDNLRYGFQEELKVGDVVDTQTGNIAGKTISVIDELVNSCNDINDRDCRRILLVPVYRPYQQDTNQMKQIEITGFAYFYITEPMAHNDTAITGKFIERADTGFEDLNAAVKGAYTIRLAE</sequence>
<dbReference type="InterPro" id="IPR028087">
    <property type="entry name" value="Tad_N"/>
</dbReference>
<dbReference type="AlphaFoldDB" id="A0A6A8DKL8"/>
<evidence type="ECO:0000259" key="2">
    <source>
        <dbReference type="Pfam" id="PF13400"/>
    </source>
</evidence>
<evidence type="ECO:0000256" key="1">
    <source>
        <dbReference type="SAM" id="Phobius"/>
    </source>
</evidence>
<comment type="caution">
    <text evidence="3">The sequence shown here is derived from an EMBL/GenBank/DDBJ whole genome shotgun (WGS) entry which is preliminary data.</text>
</comment>
<protein>
    <recommendedName>
        <fullName evidence="2">Putative Flp pilus-assembly TadG-like N-terminal domain-containing protein</fullName>
    </recommendedName>
</protein>
<proteinExistence type="predicted"/>
<dbReference type="Pfam" id="PF13400">
    <property type="entry name" value="Tad"/>
    <property type="match status" value="1"/>
</dbReference>
<keyword evidence="1" id="KW-1133">Transmembrane helix</keyword>
<reference evidence="3" key="1">
    <citation type="submission" date="2019-11" db="EMBL/GenBank/DDBJ databases">
        <authorList>
            <person name="Li J."/>
        </authorList>
    </citation>
    <scope>NUCLEOTIDE SEQUENCE</scope>
    <source>
        <strain evidence="3">B6B</strain>
    </source>
</reference>
<evidence type="ECO:0000313" key="4">
    <source>
        <dbReference type="Proteomes" id="UP000799092"/>
    </source>
</evidence>
<evidence type="ECO:0000313" key="3">
    <source>
        <dbReference type="EMBL" id="MRH44321.1"/>
    </source>
</evidence>
<accession>A0A6A8DKL8</accession>
<dbReference type="Proteomes" id="UP000799092">
    <property type="component" value="Unassembled WGS sequence"/>
</dbReference>
<feature type="domain" description="Putative Flp pilus-assembly TadG-like N-terminal" evidence="2">
    <location>
        <begin position="12"/>
        <end position="56"/>
    </location>
</feature>
<dbReference type="EMBL" id="WJNG01000015">
    <property type="protein sequence ID" value="MRH44321.1"/>
    <property type="molecule type" value="Genomic_DNA"/>
</dbReference>
<keyword evidence="1" id="KW-0472">Membrane</keyword>
<name>A0A6A8DKL8_9BACI</name>
<gene>
    <name evidence="3" type="ORF">GH741_16885</name>
</gene>
<feature type="transmembrane region" description="Helical" evidence="1">
    <location>
        <begin position="12"/>
        <end position="31"/>
    </location>
</feature>